<proteinExistence type="predicted"/>
<evidence type="ECO:0000256" key="1">
    <source>
        <dbReference type="SAM" id="MobiDB-lite"/>
    </source>
</evidence>
<organism evidence="2 3">
    <name type="scientific">Terrihalobacillus insolitus</name>
    <dbReference type="NCBI Taxonomy" id="2950438"/>
    <lineage>
        <taxon>Bacteria</taxon>
        <taxon>Bacillati</taxon>
        <taxon>Bacillota</taxon>
        <taxon>Bacilli</taxon>
        <taxon>Bacillales</taxon>
        <taxon>Bacillaceae</taxon>
        <taxon>Terrihalobacillus</taxon>
    </lineage>
</organism>
<feature type="compositionally biased region" description="Basic and acidic residues" evidence="1">
    <location>
        <begin position="88"/>
        <end position="100"/>
    </location>
</feature>
<sequence length="169" mass="19800">MPRQLKNADIDFISYVDRPANKRKFFMTKSKEEFQMDIKQLQKVLEDAIKPLEQRIAQVEKAHGLNQSQSIVKSQKQSNEGGVFDDLFEPRKDNIEKSNEETQIYQSLDDRLGLPEVVEKEEDEDFVAGRDFTDVHGERAEQKFNNGEVNFLDWDPNHKDENDTTKNMY</sequence>
<evidence type="ECO:0000313" key="3">
    <source>
        <dbReference type="Proteomes" id="UP001145050"/>
    </source>
</evidence>
<feature type="region of interest" description="Disordered" evidence="1">
    <location>
        <begin position="65"/>
        <end position="101"/>
    </location>
</feature>
<feature type="compositionally biased region" description="Low complexity" evidence="1">
    <location>
        <begin position="67"/>
        <end position="78"/>
    </location>
</feature>
<dbReference type="AlphaFoldDB" id="A0A9X3WXH9"/>
<protein>
    <submittedName>
        <fullName evidence="2">Uncharacterized protein</fullName>
    </submittedName>
</protein>
<keyword evidence="3" id="KW-1185">Reference proteome</keyword>
<accession>A0A9X3WXH9</accession>
<comment type="caution">
    <text evidence="2">The sequence shown here is derived from an EMBL/GenBank/DDBJ whole genome shotgun (WGS) entry which is preliminary data.</text>
</comment>
<dbReference type="RefSeq" id="WP_272438159.1">
    <property type="nucleotide sequence ID" value="NZ_JAMQKB010000044.1"/>
</dbReference>
<evidence type="ECO:0000313" key="2">
    <source>
        <dbReference type="EMBL" id="MDC3426333.1"/>
    </source>
</evidence>
<reference evidence="2" key="1">
    <citation type="submission" date="2022-06" db="EMBL/GenBank/DDBJ databases">
        <title>Aquibacillus sp. a new bacterium isolated from soil saline samples.</title>
        <authorList>
            <person name="Galisteo C."/>
            <person name="De La Haba R."/>
            <person name="Sanchez-Porro C."/>
            <person name="Ventosa A."/>
        </authorList>
    </citation>
    <scope>NUCLEOTIDE SEQUENCE</scope>
    <source>
        <strain evidence="2">3ASR75-11</strain>
    </source>
</reference>
<gene>
    <name evidence="2" type="ORF">NC797_17855</name>
</gene>
<dbReference type="EMBL" id="JAMQKB010000044">
    <property type="protein sequence ID" value="MDC3426333.1"/>
    <property type="molecule type" value="Genomic_DNA"/>
</dbReference>
<name>A0A9X3WXH9_9BACI</name>
<dbReference type="Proteomes" id="UP001145050">
    <property type="component" value="Unassembled WGS sequence"/>
</dbReference>